<name>A0AAV7TT70_PLEWA</name>
<accession>A0AAV7TT70</accession>
<evidence type="ECO:0000313" key="3">
    <source>
        <dbReference type="Proteomes" id="UP001066276"/>
    </source>
</evidence>
<evidence type="ECO:0000313" key="2">
    <source>
        <dbReference type="EMBL" id="KAJ1179899.1"/>
    </source>
</evidence>
<gene>
    <name evidence="2" type="ORF">NDU88_005130</name>
</gene>
<sequence length="71" mass="7383">MGAGPVGWALGGSGAEWIRRRSFTPVPRTVAPTPQPGPGRTQTGGLWAFETPLRVAPLRTGRSPKTTADSG</sequence>
<evidence type="ECO:0000256" key="1">
    <source>
        <dbReference type="SAM" id="MobiDB-lite"/>
    </source>
</evidence>
<reference evidence="2" key="1">
    <citation type="journal article" date="2022" name="bioRxiv">
        <title>Sequencing and chromosome-scale assembly of the giantPleurodeles waltlgenome.</title>
        <authorList>
            <person name="Brown T."/>
            <person name="Elewa A."/>
            <person name="Iarovenko S."/>
            <person name="Subramanian E."/>
            <person name="Araus A.J."/>
            <person name="Petzold A."/>
            <person name="Susuki M."/>
            <person name="Suzuki K.-i.T."/>
            <person name="Hayashi T."/>
            <person name="Toyoda A."/>
            <person name="Oliveira C."/>
            <person name="Osipova E."/>
            <person name="Leigh N.D."/>
            <person name="Simon A."/>
            <person name="Yun M.H."/>
        </authorList>
    </citation>
    <scope>NUCLEOTIDE SEQUENCE</scope>
    <source>
        <strain evidence="2">20211129_DDA</strain>
        <tissue evidence="2">Liver</tissue>
    </source>
</reference>
<keyword evidence="3" id="KW-1185">Reference proteome</keyword>
<proteinExistence type="predicted"/>
<organism evidence="2 3">
    <name type="scientific">Pleurodeles waltl</name>
    <name type="common">Iberian ribbed newt</name>
    <dbReference type="NCBI Taxonomy" id="8319"/>
    <lineage>
        <taxon>Eukaryota</taxon>
        <taxon>Metazoa</taxon>
        <taxon>Chordata</taxon>
        <taxon>Craniata</taxon>
        <taxon>Vertebrata</taxon>
        <taxon>Euteleostomi</taxon>
        <taxon>Amphibia</taxon>
        <taxon>Batrachia</taxon>
        <taxon>Caudata</taxon>
        <taxon>Salamandroidea</taxon>
        <taxon>Salamandridae</taxon>
        <taxon>Pleurodelinae</taxon>
        <taxon>Pleurodeles</taxon>
    </lineage>
</organism>
<dbReference type="Proteomes" id="UP001066276">
    <property type="component" value="Chromosome 3_2"/>
</dbReference>
<dbReference type="AlphaFoldDB" id="A0AAV7TT70"/>
<dbReference type="EMBL" id="JANPWB010000006">
    <property type="protein sequence ID" value="KAJ1179899.1"/>
    <property type="molecule type" value="Genomic_DNA"/>
</dbReference>
<protein>
    <submittedName>
        <fullName evidence="2">Uncharacterized protein</fullName>
    </submittedName>
</protein>
<feature type="region of interest" description="Disordered" evidence="1">
    <location>
        <begin position="25"/>
        <end position="45"/>
    </location>
</feature>
<comment type="caution">
    <text evidence="2">The sequence shown here is derived from an EMBL/GenBank/DDBJ whole genome shotgun (WGS) entry which is preliminary data.</text>
</comment>